<feature type="region of interest" description="Disordered" evidence="4">
    <location>
        <begin position="179"/>
        <end position="211"/>
    </location>
</feature>
<dbReference type="InterPro" id="IPR019775">
    <property type="entry name" value="WD40_repeat_CS"/>
</dbReference>
<sequence length="573" mass="60930">MGTAPGAARVPLEVWERILLLLDAGEIVRVRSATRALYRAGTSLSLWRRLCARLEARAPLPALPADAAPEHLASTSHVTAPLLRSLERAVLFAERLAARWDTRGARPRRVVRLRAHVNRITSLKLVVGDTHAVRGPAHVETACWLVTGSVDGYVRVWDVNKALCDADLDVAADYRADDSGTEAEHASVSSDDDDDDDARRRPSMDSAVSDDPAMEIRRHARACLVAEADTGGDITSLDAHYDRGAQMLRIAVGSYYSSAGCLLYDLRLRTRPHVLDLSASLDPPQWSGTQCVSLLGDAVAVGTYLGSILILDTRAGTPSVLERSERGSIAALKLFPAHVLAVTRVGQLEVYALPPPGTTAHALPIASLALAPRALLSVAISEPDPRTAGVLPRMEHWGTPTPPRLSHFVMRPTPTPFPYALPTLDARIPMHGERLIGAALGASGHRAVLVSSLGGVLPVCAVRGYEQTRAADARLVPLRPTPDTDVPADAGGLLRPASAASLSAPVRTDEPPRPRAARVDSFSSTSTSASSAAPSPSSRTDMLTECALDEAHGLVCLASVRGAVWISDYGTCV</sequence>
<reference evidence="6" key="1">
    <citation type="submission" date="2023-03" db="EMBL/GenBank/DDBJ databases">
        <title>Mating type loci evolution in Malassezia.</title>
        <authorList>
            <person name="Coelho M.A."/>
        </authorList>
    </citation>
    <scope>NUCLEOTIDE SEQUENCE</scope>
    <source>
        <strain evidence="6">CBS 7876</strain>
    </source>
</reference>
<evidence type="ECO:0000256" key="2">
    <source>
        <dbReference type="ARBA" id="ARBA00022737"/>
    </source>
</evidence>
<dbReference type="Gene3D" id="2.130.10.10">
    <property type="entry name" value="YVTN repeat-like/Quinoprotein amine dehydrogenase"/>
    <property type="match status" value="1"/>
</dbReference>
<dbReference type="PROSITE" id="PS00678">
    <property type="entry name" value="WD_REPEATS_1"/>
    <property type="match status" value="1"/>
</dbReference>
<dbReference type="InterPro" id="IPR001680">
    <property type="entry name" value="WD40_rpt"/>
</dbReference>
<organism evidence="6 7">
    <name type="scientific">Malassezia obtusa</name>
    <dbReference type="NCBI Taxonomy" id="76774"/>
    <lineage>
        <taxon>Eukaryota</taxon>
        <taxon>Fungi</taxon>
        <taxon>Dikarya</taxon>
        <taxon>Basidiomycota</taxon>
        <taxon>Ustilaginomycotina</taxon>
        <taxon>Malasseziomycetes</taxon>
        <taxon>Malasseziales</taxon>
        <taxon>Malasseziaceae</taxon>
        <taxon>Malassezia</taxon>
    </lineage>
</organism>
<feature type="domain" description="F-box" evidence="5">
    <location>
        <begin position="4"/>
        <end position="50"/>
    </location>
</feature>
<dbReference type="InterPro" id="IPR036047">
    <property type="entry name" value="F-box-like_dom_sf"/>
</dbReference>
<dbReference type="EMBL" id="CP119934">
    <property type="protein sequence ID" value="WFD02370.1"/>
    <property type="molecule type" value="Genomic_DNA"/>
</dbReference>
<dbReference type="SUPFAM" id="SSF50978">
    <property type="entry name" value="WD40 repeat-like"/>
    <property type="match status" value="1"/>
</dbReference>
<dbReference type="InterPro" id="IPR015943">
    <property type="entry name" value="WD40/YVTN_repeat-like_dom_sf"/>
</dbReference>
<gene>
    <name evidence="6" type="ORF">MOBT1_001052</name>
</gene>
<name>A0AAF0DZE6_9BASI</name>
<protein>
    <recommendedName>
        <fullName evidence="5">F-box domain-containing protein</fullName>
    </recommendedName>
</protein>
<dbReference type="PROSITE" id="PS50082">
    <property type="entry name" value="WD_REPEATS_2"/>
    <property type="match status" value="1"/>
</dbReference>
<evidence type="ECO:0000313" key="6">
    <source>
        <dbReference type="EMBL" id="WFD02370.1"/>
    </source>
</evidence>
<keyword evidence="7" id="KW-1185">Reference proteome</keyword>
<dbReference type="PROSITE" id="PS50181">
    <property type="entry name" value="FBOX"/>
    <property type="match status" value="1"/>
</dbReference>
<proteinExistence type="predicted"/>
<evidence type="ECO:0000313" key="7">
    <source>
        <dbReference type="Proteomes" id="UP001214603"/>
    </source>
</evidence>
<evidence type="ECO:0000259" key="5">
    <source>
        <dbReference type="PROSITE" id="PS50181"/>
    </source>
</evidence>
<feature type="compositionally biased region" description="Low complexity" evidence="4">
    <location>
        <begin position="490"/>
        <end position="505"/>
    </location>
</feature>
<evidence type="ECO:0000256" key="1">
    <source>
        <dbReference type="ARBA" id="ARBA00022574"/>
    </source>
</evidence>
<feature type="region of interest" description="Disordered" evidence="4">
    <location>
        <begin position="476"/>
        <end position="540"/>
    </location>
</feature>
<evidence type="ECO:0000256" key="3">
    <source>
        <dbReference type="PROSITE-ProRule" id="PRU00221"/>
    </source>
</evidence>
<keyword evidence="2" id="KW-0677">Repeat</keyword>
<accession>A0AAF0DZE6</accession>
<keyword evidence="1 3" id="KW-0853">WD repeat</keyword>
<feature type="compositionally biased region" description="Low complexity" evidence="4">
    <location>
        <begin position="523"/>
        <end position="538"/>
    </location>
</feature>
<dbReference type="InterPro" id="IPR001810">
    <property type="entry name" value="F-box_dom"/>
</dbReference>
<feature type="repeat" description="WD" evidence="3">
    <location>
        <begin position="145"/>
        <end position="160"/>
    </location>
</feature>
<dbReference type="SUPFAM" id="SSF81383">
    <property type="entry name" value="F-box domain"/>
    <property type="match status" value="1"/>
</dbReference>
<dbReference type="Proteomes" id="UP001214603">
    <property type="component" value="Chromosome 1"/>
</dbReference>
<dbReference type="AlphaFoldDB" id="A0AAF0DZE6"/>
<evidence type="ECO:0000256" key="4">
    <source>
        <dbReference type="SAM" id="MobiDB-lite"/>
    </source>
</evidence>
<dbReference type="InterPro" id="IPR036322">
    <property type="entry name" value="WD40_repeat_dom_sf"/>
</dbReference>